<sequence>MRMNQSHHRKRAFMPDWRRLGLGLVVVLLMSLQGAAAMAHRNAHYQEFEPDHISLTAQSGSDAPMPGNPAPAAQCKLCHSSLGSVSILPAAQTGLSVAFTVSSVARPVLHQPHTRAVPKGVWRVRGPPLHLHA</sequence>
<organism evidence="1 2">
    <name type="scientific">Maricaulis salignorans</name>
    <dbReference type="NCBI Taxonomy" id="144026"/>
    <lineage>
        <taxon>Bacteria</taxon>
        <taxon>Pseudomonadati</taxon>
        <taxon>Pseudomonadota</taxon>
        <taxon>Alphaproteobacteria</taxon>
        <taxon>Maricaulales</taxon>
        <taxon>Maricaulaceae</taxon>
        <taxon>Maricaulis</taxon>
    </lineage>
</organism>
<reference evidence="1 2" key="1">
    <citation type="submission" date="2016-10" db="EMBL/GenBank/DDBJ databases">
        <authorList>
            <person name="de Groot N.N."/>
        </authorList>
    </citation>
    <scope>NUCLEOTIDE SEQUENCE [LARGE SCALE GENOMIC DNA]</scope>
    <source>
        <strain evidence="1 2">DSM 16077</strain>
    </source>
</reference>
<dbReference type="EMBL" id="FNHG01000001">
    <property type="protein sequence ID" value="SDL68583.1"/>
    <property type="molecule type" value="Genomic_DNA"/>
</dbReference>
<proteinExistence type="predicted"/>
<dbReference type="STRING" id="144026.SAMN04488568_101306"/>
<name>A0A1G9M381_9PROT</name>
<accession>A0A1G9M381</accession>
<evidence type="ECO:0008006" key="3">
    <source>
        <dbReference type="Google" id="ProtNLM"/>
    </source>
</evidence>
<dbReference type="AlphaFoldDB" id="A0A1G9M381"/>
<dbReference type="Proteomes" id="UP000199759">
    <property type="component" value="Unassembled WGS sequence"/>
</dbReference>
<evidence type="ECO:0000313" key="2">
    <source>
        <dbReference type="Proteomes" id="UP000199759"/>
    </source>
</evidence>
<evidence type="ECO:0000313" key="1">
    <source>
        <dbReference type="EMBL" id="SDL68583.1"/>
    </source>
</evidence>
<keyword evidence="2" id="KW-1185">Reference proteome</keyword>
<protein>
    <recommendedName>
        <fullName evidence="3">DUF2946 domain-containing protein</fullName>
    </recommendedName>
</protein>
<gene>
    <name evidence="1" type="ORF">SAMN04488568_101306</name>
</gene>